<sequence>MPRPLAGCQFHFSICQVQPFITSRALALVQCTSTNDWCAILPAHGLTSALLEVDRNQDTASYLVRTYNDYRFNHDAGEVIFAITKPIPCSLAWKHAHPSDKYPWTSA</sequence>
<keyword evidence="2" id="KW-1185">Reference proteome</keyword>
<dbReference type="EMBL" id="ML992513">
    <property type="protein sequence ID" value="KAF2220235.1"/>
    <property type="molecule type" value="Genomic_DNA"/>
</dbReference>
<organism evidence="1 2">
    <name type="scientific">Elsinoe ampelina</name>
    <dbReference type="NCBI Taxonomy" id="302913"/>
    <lineage>
        <taxon>Eukaryota</taxon>
        <taxon>Fungi</taxon>
        <taxon>Dikarya</taxon>
        <taxon>Ascomycota</taxon>
        <taxon>Pezizomycotina</taxon>
        <taxon>Dothideomycetes</taxon>
        <taxon>Dothideomycetidae</taxon>
        <taxon>Myriangiales</taxon>
        <taxon>Elsinoaceae</taxon>
        <taxon>Elsinoe</taxon>
    </lineage>
</organism>
<evidence type="ECO:0000313" key="1">
    <source>
        <dbReference type="EMBL" id="KAF2220235.1"/>
    </source>
</evidence>
<accession>A0A6A6G397</accession>
<evidence type="ECO:0000313" key="2">
    <source>
        <dbReference type="Proteomes" id="UP000799538"/>
    </source>
</evidence>
<reference evidence="2" key="1">
    <citation type="journal article" date="2020" name="Stud. Mycol.">
        <title>101 Dothideomycetes genomes: A test case for predicting lifestyles and emergence of pathogens.</title>
        <authorList>
            <person name="Haridas S."/>
            <person name="Albert R."/>
            <person name="Binder M."/>
            <person name="Bloem J."/>
            <person name="LaButti K."/>
            <person name="Salamov A."/>
            <person name="Andreopoulos B."/>
            <person name="Baker S."/>
            <person name="Barry K."/>
            <person name="Bills G."/>
            <person name="Bluhm B."/>
            <person name="Cannon C."/>
            <person name="Castanera R."/>
            <person name="Culley D."/>
            <person name="Daum C."/>
            <person name="Ezra D."/>
            <person name="Gonzalez J."/>
            <person name="Henrissat B."/>
            <person name="Kuo A."/>
            <person name="Liang C."/>
            <person name="Lipzen A."/>
            <person name="Lutzoni F."/>
            <person name="Magnuson J."/>
            <person name="Mondo S."/>
            <person name="Nolan M."/>
            <person name="Ohm R."/>
            <person name="Pangilinan J."/>
            <person name="Park H.-J."/>
            <person name="Ramirez L."/>
            <person name="Alfaro M."/>
            <person name="Sun H."/>
            <person name="Tritt A."/>
            <person name="Yoshinaga Y."/>
            <person name="Zwiers L.-H."/>
            <person name="Turgeon B."/>
            <person name="Goodwin S."/>
            <person name="Spatafora J."/>
            <person name="Crous P."/>
            <person name="Grigoriev I."/>
        </authorList>
    </citation>
    <scope>NUCLEOTIDE SEQUENCE [LARGE SCALE GENOMIC DNA]</scope>
    <source>
        <strain evidence="2">CECT 20119</strain>
    </source>
</reference>
<dbReference type="AlphaFoldDB" id="A0A6A6G397"/>
<protein>
    <submittedName>
        <fullName evidence="1">Uncharacterized protein</fullName>
    </submittedName>
</protein>
<dbReference type="Proteomes" id="UP000799538">
    <property type="component" value="Unassembled WGS sequence"/>
</dbReference>
<gene>
    <name evidence="1" type="ORF">BDZ85DRAFT_33403</name>
</gene>
<proteinExistence type="predicted"/>
<name>A0A6A6G397_9PEZI</name>
<dbReference type="OrthoDB" id="10378448at2759"/>